<evidence type="ECO:0000256" key="1">
    <source>
        <dbReference type="SAM" id="MobiDB-lite"/>
    </source>
</evidence>
<feature type="region of interest" description="Disordered" evidence="1">
    <location>
        <begin position="1"/>
        <end position="35"/>
    </location>
</feature>
<proteinExistence type="predicted"/>
<evidence type="ECO:0000313" key="3">
    <source>
        <dbReference type="Proteomes" id="UP001177003"/>
    </source>
</evidence>
<dbReference type="Proteomes" id="UP001177003">
    <property type="component" value="Chromosome 2"/>
</dbReference>
<dbReference type="AlphaFoldDB" id="A0AA35VLM7"/>
<keyword evidence="3" id="KW-1185">Reference proteome</keyword>
<gene>
    <name evidence="2" type="ORF">LSALG_LOCUS11485</name>
</gene>
<organism evidence="2 3">
    <name type="scientific">Lactuca saligna</name>
    <name type="common">Willowleaf lettuce</name>
    <dbReference type="NCBI Taxonomy" id="75948"/>
    <lineage>
        <taxon>Eukaryota</taxon>
        <taxon>Viridiplantae</taxon>
        <taxon>Streptophyta</taxon>
        <taxon>Embryophyta</taxon>
        <taxon>Tracheophyta</taxon>
        <taxon>Spermatophyta</taxon>
        <taxon>Magnoliopsida</taxon>
        <taxon>eudicotyledons</taxon>
        <taxon>Gunneridae</taxon>
        <taxon>Pentapetalae</taxon>
        <taxon>asterids</taxon>
        <taxon>campanulids</taxon>
        <taxon>Asterales</taxon>
        <taxon>Asteraceae</taxon>
        <taxon>Cichorioideae</taxon>
        <taxon>Cichorieae</taxon>
        <taxon>Lactucinae</taxon>
        <taxon>Lactuca</taxon>
    </lineage>
</organism>
<evidence type="ECO:0000313" key="2">
    <source>
        <dbReference type="EMBL" id="CAI9271208.1"/>
    </source>
</evidence>
<protein>
    <submittedName>
        <fullName evidence="2">Uncharacterized protein</fullName>
    </submittedName>
</protein>
<dbReference type="EMBL" id="OX465078">
    <property type="protein sequence ID" value="CAI9271208.1"/>
    <property type="molecule type" value="Genomic_DNA"/>
</dbReference>
<name>A0AA35VLM7_LACSI</name>
<sequence length="114" mass="13013">MTSSTPKCFHRSGSGGGTRCVTIQEGRPHAGKHTVKSKYEPKGKEKLFSEEPIIDNNEDEESVDNELQIREVCEAEMDEHQRRIHKAEAKEKIECEAQVTLDNGKLLFPEWNMK</sequence>
<reference evidence="2" key="1">
    <citation type="submission" date="2023-04" db="EMBL/GenBank/DDBJ databases">
        <authorList>
            <person name="Vijverberg K."/>
            <person name="Xiong W."/>
            <person name="Schranz E."/>
        </authorList>
    </citation>
    <scope>NUCLEOTIDE SEQUENCE</scope>
</reference>
<accession>A0AA35VLM7</accession>